<evidence type="ECO:0000256" key="3">
    <source>
        <dbReference type="ARBA" id="ARBA00022475"/>
    </source>
</evidence>
<evidence type="ECO:0000256" key="7">
    <source>
        <dbReference type="SAM" id="Phobius"/>
    </source>
</evidence>
<evidence type="ECO:0000256" key="4">
    <source>
        <dbReference type="ARBA" id="ARBA00022692"/>
    </source>
</evidence>
<feature type="transmembrane region" description="Helical" evidence="7">
    <location>
        <begin position="15"/>
        <end position="35"/>
    </location>
</feature>
<reference evidence="8" key="1">
    <citation type="journal article" date="2014" name="Int. J. Syst. Evol. Microbiol.">
        <title>Complete genome sequence of Corynebacterium casei LMG S-19264T (=DSM 44701T), isolated from a smear-ripened cheese.</title>
        <authorList>
            <consortium name="US DOE Joint Genome Institute (JGI-PGF)"/>
            <person name="Walter F."/>
            <person name="Albersmeier A."/>
            <person name="Kalinowski J."/>
            <person name="Ruckert C."/>
        </authorList>
    </citation>
    <scope>NUCLEOTIDE SEQUENCE</scope>
    <source>
        <strain evidence="8">CGMCC 1.15760</strain>
    </source>
</reference>
<keyword evidence="4 7" id="KW-0812">Transmembrane</keyword>
<sequence>MLSQSFWKYPIVETLGYFSVVVLCLIVAMALFEVVTKYKNWQEIKNGNVAVALATGGKIMGVCNIFRYSVERHSSFSEMIAWGVFGFILLIIAYYLYEILTPTFKIDEEIENGNIAVGLISFTISFGLSFVIGASIVL</sequence>
<keyword evidence="6 7" id="KW-0472">Membrane</keyword>
<keyword evidence="5 7" id="KW-1133">Transmembrane helix</keyword>
<comment type="caution">
    <text evidence="8">The sequence shown here is derived from an EMBL/GenBank/DDBJ whole genome shotgun (WGS) entry which is preliminary data.</text>
</comment>
<dbReference type="GO" id="GO:0005886">
    <property type="term" value="C:plasma membrane"/>
    <property type="evidence" value="ECO:0007669"/>
    <property type="project" value="UniProtKB-SubCell"/>
</dbReference>
<keyword evidence="3" id="KW-1003">Cell membrane</keyword>
<evidence type="ECO:0000256" key="2">
    <source>
        <dbReference type="ARBA" id="ARBA00005779"/>
    </source>
</evidence>
<accession>A0A917LIU2</accession>
<evidence type="ECO:0000313" key="9">
    <source>
        <dbReference type="Proteomes" id="UP000616608"/>
    </source>
</evidence>
<dbReference type="Pfam" id="PF03994">
    <property type="entry name" value="DUF350"/>
    <property type="match status" value="1"/>
</dbReference>
<name>A0A917LIU2_9BACI</name>
<evidence type="ECO:0000313" key="8">
    <source>
        <dbReference type="EMBL" id="GGG28135.1"/>
    </source>
</evidence>
<feature type="transmembrane region" description="Helical" evidence="7">
    <location>
        <begin position="79"/>
        <end position="97"/>
    </location>
</feature>
<dbReference type="EMBL" id="BMJT01000007">
    <property type="protein sequence ID" value="GGG28135.1"/>
    <property type="molecule type" value="Genomic_DNA"/>
</dbReference>
<evidence type="ECO:0000256" key="5">
    <source>
        <dbReference type="ARBA" id="ARBA00022989"/>
    </source>
</evidence>
<feature type="transmembrane region" description="Helical" evidence="7">
    <location>
        <begin position="117"/>
        <end position="137"/>
    </location>
</feature>
<organism evidence="8 9">
    <name type="scientific">Lysinibacillus alkalisoli</name>
    <dbReference type="NCBI Taxonomy" id="1911548"/>
    <lineage>
        <taxon>Bacteria</taxon>
        <taxon>Bacillati</taxon>
        <taxon>Bacillota</taxon>
        <taxon>Bacilli</taxon>
        <taxon>Bacillales</taxon>
        <taxon>Bacillaceae</taxon>
        <taxon>Lysinibacillus</taxon>
    </lineage>
</organism>
<feature type="transmembrane region" description="Helical" evidence="7">
    <location>
        <begin position="47"/>
        <end position="67"/>
    </location>
</feature>
<dbReference type="InterPro" id="IPR007140">
    <property type="entry name" value="DUF350"/>
</dbReference>
<reference evidence="8" key="2">
    <citation type="submission" date="2020-09" db="EMBL/GenBank/DDBJ databases">
        <authorList>
            <person name="Sun Q."/>
            <person name="Zhou Y."/>
        </authorList>
    </citation>
    <scope>NUCLEOTIDE SEQUENCE</scope>
    <source>
        <strain evidence="8">CGMCC 1.15760</strain>
    </source>
</reference>
<dbReference type="PANTHER" id="PTHR40043">
    <property type="entry name" value="UPF0719 INNER MEMBRANE PROTEIN YJFL"/>
    <property type="match status" value="1"/>
</dbReference>
<proteinExistence type="inferred from homology"/>
<evidence type="ECO:0000256" key="1">
    <source>
        <dbReference type="ARBA" id="ARBA00004651"/>
    </source>
</evidence>
<dbReference type="PANTHER" id="PTHR40043:SF1">
    <property type="entry name" value="UPF0719 INNER MEMBRANE PROTEIN YJFL"/>
    <property type="match status" value="1"/>
</dbReference>
<gene>
    <name evidence="8" type="primary">yshE</name>
    <name evidence="8" type="ORF">GCM10007425_23500</name>
</gene>
<dbReference type="Proteomes" id="UP000616608">
    <property type="component" value="Unassembled WGS sequence"/>
</dbReference>
<dbReference type="AlphaFoldDB" id="A0A917LIU2"/>
<keyword evidence="9" id="KW-1185">Reference proteome</keyword>
<protein>
    <submittedName>
        <fullName evidence="8">UPF0719 transmembrane protein YshE</fullName>
    </submittedName>
</protein>
<dbReference type="RefSeq" id="WP_188615248.1">
    <property type="nucleotide sequence ID" value="NZ_BMJT01000007.1"/>
</dbReference>
<comment type="subcellular location">
    <subcellularLocation>
        <location evidence="1">Cell membrane</location>
        <topology evidence="1">Multi-pass membrane protein</topology>
    </subcellularLocation>
</comment>
<evidence type="ECO:0000256" key="6">
    <source>
        <dbReference type="ARBA" id="ARBA00023136"/>
    </source>
</evidence>
<comment type="similarity">
    <text evidence="2">Belongs to the UPF0719 family.</text>
</comment>